<dbReference type="Proteomes" id="UP000814033">
    <property type="component" value="Unassembled WGS sequence"/>
</dbReference>
<name>A0ACB8RY55_9AGAM</name>
<comment type="caution">
    <text evidence="1">The sequence shown here is derived from an EMBL/GenBank/DDBJ whole genome shotgun (WGS) entry which is preliminary data.</text>
</comment>
<evidence type="ECO:0000313" key="2">
    <source>
        <dbReference type="Proteomes" id="UP000814033"/>
    </source>
</evidence>
<reference evidence="1" key="2">
    <citation type="journal article" date="2022" name="New Phytol.">
        <title>Evolutionary transition to the ectomycorrhizal habit in the genomes of a hyperdiverse lineage of mushroom-forming fungi.</title>
        <authorList>
            <person name="Looney B."/>
            <person name="Miyauchi S."/>
            <person name="Morin E."/>
            <person name="Drula E."/>
            <person name="Courty P.E."/>
            <person name="Kohler A."/>
            <person name="Kuo A."/>
            <person name="LaButti K."/>
            <person name="Pangilinan J."/>
            <person name="Lipzen A."/>
            <person name="Riley R."/>
            <person name="Andreopoulos W."/>
            <person name="He G."/>
            <person name="Johnson J."/>
            <person name="Nolan M."/>
            <person name="Tritt A."/>
            <person name="Barry K.W."/>
            <person name="Grigoriev I.V."/>
            <person name="Nagy L.G."/>
            <person name="Hibbett D."/>
            <person name="Henrissat B."/>
            <person name="Matheny P.B."/>
            <person name="Labbe J."/>
            <person name="Martin F.M."/>
        </authorList>
    </citation>
    <scope>NUCLEOTIDE SEQUENCE</scope>
    <source>
        <strain evidence="1">FP105234-sp</strain>
    </source>
</reference>
<evidence type="ECO:0000313" key="1">
    <source>
        <dbReference type="EMBL" id="KAI0048747.1"/>
    </source>
</evidence>
<accession>A0ACB8RY55</accession>
<keyword evidence="2" id="KW-1185">Reference proteome</keyword>
<organism evidence="1 2">
    <name type="scientific">Auriscalpium vulgare</name>
    <dbReference type="NCBI Taxonomy" id="40419"/>
    <lineage>
        <taxon>Eukaryota</taxon>
        <taxon>Fungi</taxon>
        <taxon>Dikarya</taxon>
        <taxon>Basidiomycota</taxon>
        <taxon>Agaricomycotina</taxon>
        <taxon>Agaricomycetes</taxon>
        <taxon>Russulales</taxon>
        <taxon>Auriscalpiaceae</taxon>
        <taxon>Auriscalpium</taxon>
    </lineage>
</organism>
<proteinExistence type="predicted"/>
<protein>
    <submittedName>
        <fullName evidence="1">Uncharacterized protein</fullName>
    </submittedName>
</protein>
<sequence>MSAQGRKRLTTYASRKIRHCAFQGASSSPLQDIDREDITISEMSRRMKKRARQAPGRAAHLDSDDANRKAKKLKPTPNSSSGLGLDSTLPTLPTLMSNEYLISLNDGTDTFSYQTPFNQSPKSASHSVIGSVMDRMSPVPTGRRSLSRTSSRNLKENSNLLQSLASPFHSRSASKTGSPTKKNKKGKKPPFYMKTRTRSDAEPPVERDELLVSASAAESPRHKSLLHHCRRTSGSSTAYMLQQVSDEDWFRPAKALSRSPFTDDYVPPDTPLPDWSFSTEAFFGNVPRETSTPQKRAAARSDEGTPSAPNTPERTLKDATVAEADQSCSRRRTIHLSKDSIFSSSCEVTASRTSGPLLSEPDALICAPVLHSARCSPALEVTLEDILVPEALRTPCSSPGAEQLSGMMVGLDIDENKTGPSSATNPFNRPRSLDSAAEISTEIGRGHRRERAGTIRASDFMRPVLDNMPASSLSHLGAAAPVTTRTRSGTIRPARGPGIARMNSEPAAVVSTTPPVADSAGAVADNSADPISMLDSPFVMEVPGPQEVVVSGKCARIPRAAIMRVAAVDEMELDVGSETSDDELLLVAGRDWNWDGRWD</sequence>
<dbReference type="EMBL" id="MU275882">
    <property type="protein sequence ID" value="KAI0048747.1"/>
    <property type="molecule type" value="Genomic_DNA"/>
</dbReference>
<gene>
    <name evidence="1" type="ORF">FA95DRAFT_1678089</name>
</gene>
<reference evidence="1" key="1">
    <citation type="submission" date="2021-02" db="EMBL/GenBank/DDBJ databases">
        <authorList>
            <consortium name="DOE Joint Genome Institute"/>
            <person name="Ahrendt S."/>
            <person name="Looney B.P."/>
            <person name="Miyauchi S."/>
            <person name="Morin E."/>
            <person name="Drula E."/>
            <person name="Courty P.E."/>
            <person name="Chicoki N."/>
            <person name="Fauchery L."/>
            <person name="Kohler A."/>
            <person name="Kuo A."/>
            <person name="Labutti K."/>
            <person name="Pangilinan J."/>
            <person name="Lipzen A."/>
            <person name="Riley R."/>
            <person name="Andreopoulos W."/>
            <person name="He G."/>
            <person name="Johnson J."/>
            <person name="Barry K.W."/>
            <person name="Grigoriev I.V."/>
            <person name="Nagy L."/>
            <person name="Hibbett D."/>
            <person name="Henrissat B."/>
            <person name="Matheny P.B."/>
            <person name="Labbe J."/>
            <person name="Martin F."/>
        </authorList>
    </citation>
    <scope>NUCLEOTIDE SEQUENCE</scope>
    <source>
        <strain evidence="1">FP105234-sp</strain>
    </source>
</reference>